<gene>
    <name evidence="1" type="ORF">EVAR_75645_1</name>
</gene>
<dbReference type="EMBL" id="BGZK01000110">
    <property type="protein sequence ID" value="GBP19673.1"/>
    <property type="molecule type" value="Genomic_DNA"/>
</dbReference>
<organism evidence="1 2">
    <name type="scientific">Eumeta variegata</name>
    <name type="common">Bagworm moth</name>
    <name type="synonym">Eumeta japonica</name>
    <dbReference type="NCBI Taxonomy" id="151549"/>
    <lineage>
        <taxon>Eukaryota</taxon>
        <taxon>Metazoa</taxon>
        <taxon>Ecdysozoa</taxon>
        <taxon>Arthropoda</taxon>
        <taxon>Hexapoda</taxon>
        <taxon>Insecta</taxon>
        <taxon>Pterygota</taxon>
        <taxon>Neoptera</taxon>
        <taxon>Endopterygota</taxon>
        <taxon>Lepidoptera</taxon>
        <taxon>Glossata</taxon>
        <taxon>Ditrysia</taxon>
        <taxon>Tineoidea</taxon>
        <taxon>Psychidae</taxon>
        <taxon>Oiketicinae</taxon>
        <taxon>Eumeta</taxon>
    </lineage>
</organism>
<evidence type="ECO:0000313" key="2">
    <source>
        <dbReference type="Proteomes" id="UP000299102"/>
    </source>
</evidence>
<comment type="caution">
    <text evidence="1">The sequence shown here is derived from an EMBL/GenBank/DDBJ whole genome shotgun (WGS) entry which is preliminary data.</text>
</comment>
<keyword evidence="2" id="KW-1185">Reference proteome</keyword>
<dbReference type="Proteomes" id="UP000299102">
    <property type="component" value="Unassembled WGS sequence"/>
</dbReference>
<reference evidence="1 2" key="1">
    <citation type="journal article" date="2019" name="Commun. Biol.">
        <title>The bagworm genome reveals a unique fibroin gene that provides high tensile strength.</title>
        <authorList>
            <person name="Kono N."/>
            <person name="Nakamura H."/>
            <person name="Ohtoshi R."/>
            <person name="Tomita M."/>
            <person name="Numata K."/>
            <person name="Arakawa K."/>
        </authorList>
    </citation>
    <scope>NUCLEOTIDE SEQUENCE [LARGE SCALE GENOMIC DNA]</scope>
</reference>
<accession>A0A4C1U009</accession>
<dbReference type="AlphaFoldDB" id="A0A4C1U009"/>
<name>A0A4C1U009_EUMVA</name>
<sequence length="72" mass="8433">MDGRLIHYYASETKLVCLLLLRLQLEMLTAKYLRILHFAPNLVTSGFYLFSRLKEYLKGQMFEDYEAIVAAV</sequence>
<proteinExistence type="predicted"/>
<evidence type="ECO:0000313" key="1">
    <source>
        <dbReference type="EMBL" id="GBP19673.1"/>
    </source>
</evidence>
<protein>
    <submittedName>
        <fullName evidence="1">Uncharacterized protein</fullName>
    </submittedName>
</protein>